<dbReference type="GO" id="GO:0003677">
    <property type="term" value="F:DNA binding"/>
    <property type="evidence" value="ECO:0007669"/>
    <property type="project" value="InterPro"/>
</dbReference>
<evidence type="ECO:0000313" key="6">
    <source>
        <dbReference type="EMBL" id="MBC8592292.1"/>
    </source>
</evidence>
<keyword evidence="4" id="KW-0804">Transcription</keyword>
<dbReference type="NCBIfam" id="TIGR02985">
    <property type="entry name" value="Sig70_bacteroi1"/>
    <property type="match status" value="1"/>
</dbReference>
<dbReference type="PANTHER" id="PTHR43133">
    <property type="entry name" value="RNA POLYMERASE ECF-TYPE SIGMA FACTO"/>
    <property type="match status" value="1"/>
</dbReference>
<dbReference type="SUPFAM" id="SSF88659">
    <property type="entry name" value="Sigma3 and sigma4 domains of RNA polymerase sigma factors"/>
    <property type="match status" value="1"/>
</dbReference>
<reference evidence="6" key="1">
    <citation type="submission" date="2020-08" db="EMBL/GenBank/DDBJ databases">
        <title>Genome public.</title>
        <authorList>
            <person name="Liu C."/>
            <person name="Sun Q."/>
        </authorList>
    </citation>
    <scope>NUCLEOTIDE SEQUENCE</scope>
    <source>
        <strain evidence="6">N12</strain>
    </source>
</reference>
<dbReference type="InterPro" id="IPR000792">
    <property type="entry name" value="Tscrpt_reg_LuxR_C"/>
</dbReference>
<dbReference type="PANTHER" id="PTHR43133:SF46">
    <property type="entry name" value="RNA POLYMERASE SIGMA-70 FACTOR ECF SUBFAMILY"/>
    <property type="match status" value="1"/>
</dbReference>
<protein>
    <submittedName>
        <fullName evidence="6">RNA polymerase sigma-70 factor</fullName>
    </submittedName>
</protein>
<dbReference type="SUPFAM" id="SSF88946">
    <property type="entry name" value="Sigma2 domain of RNA polymerase sigma factors"/>
    <property type="match status" value="1"/>
</dbReference>
<dbReference type="EMBL" id="JACRTF010000001">
    <property type="protein sequence ID" value="MBC8592292.1"/>
    <property type="molecule type" value="Genomic_DNA"/>
</dbReference>
<comment type="similarity">
    <text evidence="1">Belongs to the sigma-70 factor family. ECF subfamily.</text>
</comment>
<feature type="domain" description="HTH luxR-type" evidence="5">
    <location>
        <begin position="139"/>
        <end position="187"/>
    </location>
</feature>
<keyword evidence="2" id="KW-0805">Transcription regulation</keyword>
<dbReference type="InterPro" id="IPR013325">
    <property type="entry name" value="RNA_pol_sigma_r2"/>
</dbReference>
<dbReference type="Pfam" id="PF08281">
    <property type="entry name" value="Sigma70_r4_2"/>
    <property type="match status" value="1"/>
</dbReference>
<evidence type="ECO:0000256" key="1">
    <source>
        <dbReference type="ARBA" id="ARBA00010641"/>
    </source>
</evidence>
<evidence type="ECO:0000256" key="2">
    <source>
        <dbReference type="ARBA" id="ARBA00023015"/>
    </source>
</evidence>
<dbReference type="Pfam" id="PF04542">
    <property type="entry name" value="Sigma70_r2"/>
    <property type="match status" value="1"/>
</dbReference>
<dbReference type="InterPro" id="IPR014284">
    <property type="entry name" value="RNA_pol_sigma-70_dom"/>
</dbReference>
<dbReference type="SMART" id="SM00421">
    <property type="entry name" value="HTH_LUXR"/>
    <property type="match status" value="1"/>
</dbReference>
<dbReference type="InterPro" id="IPR014327">
    <property type="entry name" value="RNA_pol_sigma70_bacteroid"/>
</dbReference>
<dbReference type="Gene3D" id="1.10.1740.10">
    <property type="match status" value="1"/>
</dbReference>
<dbReference type="InterPro" id="IPR036388">
    <property type="entry name" value="WH-like_DNA-bd_sf"/>
</dbReference>
<evidence type="ECO:0000256" key="3">
    <source>
        <dbReference type="ARBA" id="ARBA00023082"/>
    </source>
</evidence>
<evidence type="ECO:0000259" key="5">
    <source>
        <dbReference type="SMART" id="SM00421"/>
    </source>
</evidence>
<evidence type="ECO:0000256" key="4">
    <source>
        <dbReference type="ARBA" id="ARBA00023163"/>
    </source>
</evidence>
<dbReference type="Proteomes" id="UP000651085">
    <property type="component" value="Unassembled WGS sequence"/>
</dbReference>
<dbReference type="AlphaFoldDB" id="A0A926F3G7"/>
<dbReference type="InterPro" id="IPR007627">
    <property type="entry name" value="RNA_pol_sigma70_r2"/>
</dbReference>
<dbReference type="RefSeq" id="WP_262433507.1">
    <property type="nucleotide sequence ID" value="NZ_JACRTF010000001.1"/>
</dbReference>
<evidence type="ECO:0000313" key="7">
    <source>
        <dbReference type="Proteomes" id="UP000651085"/>
    </source>
</evidence>
<comment type="caution">
    <text evidence="6">The sequence shown here is derived from an EMBL/GenBank/DDBJ whole genome shotgun (WGS) entry which is preliminary data.</text>
</comment>
<dbReference type="InterPro" id="IPR013324">
    <property type="entry name" value="RNA_pol_sigma_r3/r4-like"/>
</dbReference>
<dbReference type="NCBIfam" id="TIGR02937">
    <property type="entry name" value="sigma70-ECF"/>
    <property type="match status" value="1"/>
</dbReference>
<proteinExistence type="inferred from homology"/>
<gene>
    <name evidence="6" type="ORF">H8744_03360</name>
</gene>
<sequence length="195" mass="23076">MKSSSDKIGKQVLQRLKNGDEGAFDTVFWSYNSHVFHFIDSLLYDKTLAEDFTQNVFLKIWERRESINPEDSFESYLFTIARNMVYKESEKRLLSERFLEYIGNQQDFDGQLEAKIDAESLREYVDELVEQMPPSRRNIYYLSRKQHLTNKEIAKQLSISEKTVETQLYRALQYLRVKLADEITVLALLFISSEM</sequence>
<dbReference type="GO" id="GO:0006352">
    <property type="term" value="P:DNA-templated transcription initiation"/>
    <property type="evidence" value="ECO:0007669"/>
    <property type="project" value="InterPro"/>
</dbReference>
<dbReference type="InterPro" id="IPR039425">
    <property type="entry name" value="RNA_pol_sigma-70-like"/>
</dbReference>
<dbReference type="GO" id="GO:0016987">
    <property type="term" value="F:sigma factor activity"/>
    <property type="evidence" value="ECO:0007669"/>
    <property type="project" value="UniProtKB-KW"/>
</dbReference>
<name>A0A926F3G7_9BACT</name>
<accession>A0A926F3G7</accession>
<dbReference type="InterPro" id="IPR013249">
    <property type="entry name" value="RNA_pol_sigma70_r4_t2"/>
</dbReference>
<keyword evidence="3" id="KW-0731">Sigma factor</keyword>
<keyword evidence="7" id="KW-1185">Reference proteome</keyword>
<dbReference type="Gene3D" id="1.10.10.10">
    <property type="entry name" value="Winged helix-like DNA-binding domain superfamily/Winged helix DNA-binding domain"/>
    <property type="match status" value="1"/>
</dbReference>
<organism evidence="6 7">
    <name type="scientific">Jilunia laotingensis</name>
    <dbReference type="NCBI Taxonomy" id="2763675"/>
    <lineage>
        <taxon>Bacteria</taxon>
        <taxon>Pseudomonadati</taxon>
        <taxon>Bacteroidota</taxon>
        <taxon>Bacteroidia</taxon>
        <taxon>Bacteroidales</taxon>
        <taxon>Bacteroidaceae</taxon>
        <taxon>Jilunia</taxon>
    </lineage>
</organism>